<protein>
    <submittedName>
        <fullName evidence="1">Uncharacterized protein</fullName>
    </submittedName>
</protein>
<accession>A0A150R2F5</accession>
<proteinExistence type="predicted"/>
<evidence type="ECO:0000313" key="1">
    <source>
        <dbReference type="EMBL" id="KYF74373.1"/>
    </source>
</evidence>
<comment type="caution">
    <text evidence="1">The sequence shown here is derived from an EMBL/GenBank/DDBJ whole genome shotgun (WGS) entry which is preliminary data.</text>
</comment>
<evidence type="ECO:0000313" key="2">
    <source>
        <dbReference type="Proteomes" id="UP000075635"/>
    </source>
</evidence>
<gene>
    <name evidence="1" type="ORF">BE17_31300</name>
</gene>
<dbReference type="EMBL" id="JEMB01003283">
    <property type="protein sequence ID" value="KYF74373.1"/>
    <property type="molecule type" value="Genomic_DNA"/>
</dbReference>
<organism evidence="1 2">
    <name type="scientific">Sorangium cellulosum</name>
    <name type="common">Polyangium cellulosum</name>
    <dbReference type="NCBI Taxonomy" id="56"/>
    <lineage>
        <taxon>Bacteria</taxon>
        <taxon>Pseudomonadati</taxon>
        <taxon>Myxococcota</taxon>
        <taxon>Polyangia</taxon>
        <taxon>Polyangiales</taxon>
        <taxon>Polyangiaceae</taxon>
        <taxon>Sorangium</taxon>
    </lineage>
</organism>
<reference evidence="1 2" key="1">
    <citation type="submission" date="2014-02" db="EMBL/GenBank/DDBJ databases">
        <title>The small core and large imbalanced accessory genome model reveals a collaborative survival strategy of Sorangium cellulosum strains in nature.</title>
        <authorList>
            <person name="Han K."/>
            <person name="Peng R."/>
            <person name="Blom J."/>
            <person name="Li Y.-Z."/>
        </authorList>
    </citation>
    <scope>NUCLEOTIDE SEQUENCE [LARGE SCALE GENOMIC DNA]</scope>
    <source>
        <strain evidence="1 2">So0011-07</strain>
    </source>
</reference>
<dbReference type="Proteomes" id="UP000075635">
    <property type="component" value="Unassembled WGS sequence"/>
</dbReference>
<name>A0A150R2F5_SORCE</name>
<sequence length="349" mass="37600">MSESSGQRVSRESTPSFFAWCDESDRIDAFAAALSALVHPWRICGSLSIFSTWRDEIPVDEVAATLHAQFGTDAYAWASFGVTLSSGRALGFSSHCCGDGQLRRGASGPLGMSPFDKEELLPLRLPVGLLASARSIEVEAAMASLVVQEDVEDLLLRLCAPGASRRVTTGGCTALGHWGAPIEIGATYHATAAEVVRDLALSWVHLHDDDKVERAAGLSTDALRARVDAAPHGSRIVVKGGAEVSREAVLQAIDTAPAVLLDALEASALPDDEWRAVEPYAREIMKIIAEGAPVHDVDLTTRKHVRFLEQHAPYHVRRLPSGGVMLATHPYRILWPLWADALFLLGITS</sequence>
<dbReference type="AlphaFoldDB" id="A0A150R2F5"/>